<name>A0A9N7MTD0_STRHE</name>
<feature type="compositionally biased region" description="Low complexity" evidence="1">
    <location>
        <begin position="144"/>
        <end position="163"/>
    </location>
</feature>
<feature type="region of interest" description="Disordered" evidence="1">
    <location>
        <begin position="138"/>
        <end position="163"/>
    </location>
</feature>
<proteinExistence type="predicted"/>
<keyword evidence="3" id="KW-1185">Reference proteome</keyword>
<dbReference type="AlphaFoldDB" id="A0A9N7MTD0"/>
<dbReference type="EMBL" id="CACSLK010010669">
    <property type="protein sequence ID" value="CAA0812611.1"/>
    <property type="molecule type" value="Genomic_DNA"/>
</dbReference>
<evidence type="ECO:0000256" key="1">
    <source>
        <dbReference type="SAM" id="MobiDB-lite"/>
    </source>
</evidence>
<dbReference type="PANTHER" id="PTHR36048">
    <property type="entry name" value="RIBOSOME MATURATION FACTOR"/>
    <property type="match status" value="1"/>
</dbReference>
<dbReference type="PANTHER" id="PTHR36048:SF1">
    <property type="entry name" value="RIBOSOME MATURATION FACTOR"/>
    <property type="match status" value="1"/>
</dbReference>
<dbReference type="OrthoDB" id="1902342at2759"/>
<protein>
    <submittedName>
        <fullName evidence="2">Uncharacterized protein</fullName>
    </submittedName>
</protein>
<reference evidence="2" key="1">
    <citation type="submission" date="2019-12" db="EMBL/GenBank/DDBJ databases">
        <authorList>
            <person name="Scholes J."/>
        </authorList>
    </citation>
    <scope>NUCLEOTIDE SEQUENCE</scope>
</reference>
<accession>A0A9N7MTD0</accession>
<evidence type="ECO:0000313" key="2">
    <source>
        <dbReference type="EMBL" id="CAA0812611.1"/>
    </source>
</evidence>
<sequence length="163" mass="18563">MSKACHKNPKKQRVYNKGQKFFNNVSQDKSSKARRFMDTKSTLRQGALAQRRKNFKVDQFPLAAEATIKAAAAPRRHRDFSRNRQFNVNKRIEASAGQNNNNVNGVSFTVKKTMQEAKAGPKPRPQTLDSLFASMKEQRMRALSRQNNGSRRNFGGSRRNFGS</sequence>
<gene>
    <name evidence="2" type="ORF">SHERM_01049</name>
</gene>
<comment type="caution">
    <text evidence="2">The sequence shown here is derived from an EMBL/GenBank/DDBJ whole genome shotgun (WGS) entry which is preliminary data.</text>
</comment>
<evidence type="ECO:0000313" key="3">
    <source>
        <dbReference type="Proteomes" id="UP001153555"/>
    </source>
</evidence>
<organism evidence="2 3">
    <name type="scientific">Striga hermonthica</name>
    <name type="common">Purple witchweed</name>
    <name type="synonym">Buchnera hermonthica</name>
    <dbReference type="NCBI Taxonomy" id="68872"/>
    <lineage>
        <taxon>Eukaryota</taxon>
        <taxon>Viridiplantae</taxon>
        <taxon>Streptophyta</taxon>
        <taxon>Embryophyta</taxon>
        <taxon>Tracheophyta</taxon>
        <taxon>Spermatophyta</taxon>
        <taxon>Magnoliopsida</taxon>
        <taxon>eudicotyledons</taxon>
        <taxon>Gunneridae</taxon>
        <taxon>Pentapetalae</taxon>
        <taxon>asterids</taxon>
        <taxon>lamiids</taxon>
        <taxon>Lamiales</taxon>
        <taxon>Orobanchaceae</taxon>
        <taxon>Buchnereae</taxon>
        <taxon>Striga</taxon>
    </lineage>
</organism>
<dbReference type="Proteomes" id="UP001153555">
    <property type="component" value="Unassembled WGS sequence"/>
</dbReference>